<dbReference type="PROSITE" id="PS50977">
    <property type="entry name" value="HTH_TETR_2"/>
    <property type="match status" value="1"/>
</dbReference>
<dbReference type="Gene3D" id="1.10.10.60">
    <property type="entry name" value="Homeodomain-like"/>
    <property type="match status" value="1"/>
</dbReference>
<proteinExistence type="predicted"/>
<organism evidence="6 7">
    <name type="scientific">Actinocatenispora sera</name>
    <dbReference type="NCBI Taxonomy" id="390989"/>
    <lineage>
        <taxon>Bacteria</taxon>
        <taxon>Bacillati</taxon>
        <taxon>Actinomycetota</taxon>
        <taxon>Actinomycetes</taxon>
        <taxon>Micromonosporales</taxon>
        <taxon>Micromonosporaceae</taxon>
        <taxon>Actinocatenispora</taxon>
    </lineage>
</organism>
<keyword evidence="7" id="KW-1185">Reference proteome</keyword>
<dbReference type="RefSeq" id="WP_030443942.1">
    <property type="nucleotide sequence ID" value="NZ_AP023354.1"/>
</dbReference>
<feature type="DNA-binding region" description="H-T-H motif" evidence="4">
    <location>
        <begin position="39"/>
        <end position="58"/>
    </location>
</feature>
<dbReference type="InterPro" id="IPR001647">
    <property type="entry name" value="HTH_TetR"/>
</dbReference>
<dbReference type="GO" id="GO:0000976">
    <property type="term" value="F:transcription cis-regulatory region binding"/>
    <property type="evidence" value="ECO:0007669"/>
    <property type="project" value="TreeGrafter"/>
</dbReference>
<dbReference type="InterPro" id="IPR009057">
    <property type="entry name" value="Homeodomain-like_sf"/>
</dbReference>
<keyword evidence="2 4" id="KW-0238">DNA-binding</keyword>
<dbReference type="PRINTS" id="PR00455">
    <property type="entry name" value="HTHTETR"/>
</dbReference>
<dbReference type="PANTHER" id="PTHR30055:SF148">
    <property type="entry name" value="TETR-FAMILY TRANSCRIPTIONAL REGULATOR"/>
    <property type="match status" value="1"/>
</dbReference>
<dbReference type="EMBL" id="AP023354">
    <property type="protein sequence ID" value="BCJ31776.1"/>
    <property type="molecule type" value="Genomic_DNA"/>
</dbReference>
<evidence type="ECO:0000256" key="1">
    <source>
        <dbReference type="ARBA" id="ARBA00023015"/>
    </source>
</evidence>
<dbReference type="Pfam" id="PF00440">
    <property type="entry name" value="TetR_N"/>
    <property type="match status" value="1"/>
</dbReference>
<dbReference type="AlphaFoldDB" id="A0A810LBZ7"/>
<dbReference type="Gene3D" id="1.10.357.10">
    <property type="entry name" value="Tetracycline Repressor, domain 2"/>
    <property type="match status" value="1"/>
</dbReference>
<name>A0A810LBZ7_9ACTN</name>
<evidence type="ECO:0000256" key="2">
    <source>
        <dbReference type="ARBA" id="ARBA00023125"/>
    </source>
</evidence>
<evidence type="ECO:0000259" key="5">
    <source>
        <dbReference type="PROSITE" id="PS50977"/>
    </source>
</evidence>
<dbReference type="SUPFAM" id="SSF48498">
    <property type="entry name" value="Tetracyclin repressor-like, C-terminal domain"/>
    <property type="match status" value="1"/>
</dbReference>
<dbReference type="InterPro" id="IPR036271">
    <property type="entry name" value="Tet_transcr_reg_TetR-rel_C_sf"/>
</dbReference>
<protein>
    <submittedName>
        <fullName evidence="6">TetR family transcriptional regulator</fullName>
    </submittedName>
</protein>
<dbReference type="InterPro" id="IPR011075">
    <property type="entry name" value="TetR_C"/>
</dbReference>
<dbReference type="GO" id="GO:0003700">
    <property type="term" value="F:DNA-binding transcription factor activity"/>
    <property type="evidence" value="ECO:0007669"/>
    <property type="project" value="TreeGrafter"/>
</dbReference>
<keyword evidence="3" id="KW-0804">Transcription</keyword>
<dbReference type="PANTHER" id="PTHR30055">
    <property type="entry name" value="HTH-TYPE TRANSCRIPTIONAL REGULATOR RUTR"/>
    <property type="match status" value="1"/>
</dbReference>
<evidence type="ECO:0000313" key="7">
    <source>
        <dbReference type="Proteomes" id="UP000680750"/>
    </source>
</evidence>
<dbReference type="SUPFAM" id="SSF46689">
    <property type="entry name" value="Homeodomain-like"/>
    <property type="match status" value="1"/>
</dbReference>
<dbReference type="Proteomes" id="UP000680750">
    <property type="component" value="Chromosome"/>
</dbReference>
<feature type="domain" description="HTH tetR-type" evidence="5">
    <location>
        <begin position="16"/>
        <end position="76"/>
    </location>
</feature>
<dbReference type="KEGG" id="aser:Asera_58840"/>
<evidence type="ECO:0000256" key="4">
    <source>
        <dbReference type="PROSITE-ProRule" id="PRU00335"/>
    </source>
</evidence>
<sequence length="201" mass="21610">MGEDGTAVKATRRRGAALEAAVLQAAADELAEVGYPGLTMDRVAARAGTSKNVIYRRWPNRTALSIAAWRSMLPSTPGDVPDTGSLRDDALAMLRRTNDRMAAPFGAVLRGLLAGMQDDPDRLHEIREQLGRVGVGPWLTILARAVTRGEADPAALTPRVATVAVDLLRNEYGLNGMTTAEDGLLIEIVDEIYLPLVRPRG</sequence>
<accession>A0A810LBZ7</accession>
<keyword evidence="1" id="KW-0805">Transcription regulation</keyword>
<dbReference type="Pfam" id="PF16859">
    <property type="entry name" value="TetR_C_11"/>
    <property type="match status" value="1"/>
</dbReference>
<dbReference type="OrthoDB" id="9796019at2"/>
<gene>
    <name evidence="6" type="ORF">Asera_58840</name>
</gene>
<evidence type="ECO:0000256" key="3">
    <source>
        <dbReference type="ARBA" id="ARBA00023163"/>
    </source>
</evidence>
<evidence type="ECO:0000313" key="6">
    <source>
        <dbReference type="EMBL" id="BCJ31776.1"/>
    </source>
</evidence>
<dbReference type="InterPro" id="IPR050109">
    <property type="entry name" value="HTH-type_TetR-like_transc_reg"/>
</dbReference>
<reference evidence="6" key="1">
    <citation type="submission" date="2020-08" db="EMBL/GenBank/DDBJ databases">
        <title>Whole genome shotgun sequence of Actinocatenispora sera NBRC 101916.</title>
        <authorList>
            <person name="Komaki H."/>
            <person name="Tamura T."/>
        </authorList>
    </citation>
    <scope>NUCLEOTIDE SEQUENCE</scope>
    <source>
        <strain evidence="6">NBRC 101916</strain>
    </source>
</reference>